<reference evidence="2" key="1">
    <citation type="submission" date="2021-12" db="EMBL/GenBank/DDBJ databases">
        <authorList>
            <person name="Martin H S."/>
        </authorList>
    </citation>
    <scope>NUCLEOTIDE SEQUENCE</scope>
</reference>
<dbReference type="EMBL" id="OV170229">
    <property type="protein sequence ID" value="CAH0730898.1"/>
    <property type="molecule type" value="Genomic_DNA"/>
</dbReference>
<dbReference type="OrthoDB" id="8193455at2759"/>
<proteinExistence type="predicted"/>
<gene>
    <name evidence="2" type="ORF">BINO364_LOCUS15823</name>
</gene>
<evidence type="ECO:0000256" key="1">
    <source>
        <dbReference type="SAM" id="SignalP"/>
    </source>
</evidence>
<evidence type="ECO:0000313" key="2">
    <source>
        <dbReference type="EMBL" id="CAH0730898.1"/>
    </source>
</evidence>
<name>A0A8J9VV57_9NEOP</name>
<evidence type="ECO:0000313" key="3">
    <source>
        <dbReference type="Proteomes" id="UP000838878"/>
    </source>
</evidence>
<dbReference type="AlphaFoldDB" id="A0A8J9VV57"/>
<feature type="non-terminal residue" evidence="2">
    <location>
        <position position="175"/>
    </location>
</feature>
<keyword evidence="1" id="KW-0732">Signal</keyword>
<organism evidence="2 3">
    <name type="scientific">Brenthis ino</name>
    <name type="common">lesser marbled fritillary</name>
    <dbReference type="NCBI Taxonomy" id="405034"/>
    <lineage>
        <taxon>Eukaryota</taxon>
        <taxon>Metazoa</taxon>
        <taxon>Ecdysozoa</taxon>
        <taxon>Arthropoda</taxon>
        <taxon>Hexapoda</taxon>
        <taxon>Insecta</taxon>
        <taxon>Pterygota</taxon>
        <taxon>Neoptera</taxon>
        <taxon>Endopterygota</taxon>
        <taxon>Lepidoptera</taxon>
        <taxon>Glossata</taxon>
        <taxon>Ditrysia</taxon>
        <taxon>Papilionoidea</taxon>
        <taxon>Nymphalidae</taxon>
        <taxon>Heliconiinae</taxon>
        <taxon>Argynnini</taxon>
        <taxon>Brenthis</taxon>
    </lineage>
</organism>
<feature type="signal peptide" evidence="1">
    <location>
        <begin position="1"/>
        <end position="22"/>
    </location>
</feature>
<dbReference type="Proteomes" id="UP000838878">
    <property type="component" value="Chromosome 9"/>
</dbReference>
<sequence>MWCRRQAAAAILPLLLTGWLTGESSEALTTFGKSNTTPKEVVPTAPPARPCGRQAECAGISSSSCVRTHYDPTTRCLCGDNSPPLNGQCDSVTKALYHVCSNSDECNDGLICGTPNITGTAPAHLLVHAPQDKICLCDAENGYREKEHSCSDADILKTSVIAVIIVTCLRKMLIN</sequence>
<accession>A0A8J9VV57</accession>
<feature type="chain" id="PRO_5035449742" evidence="1">
    <location>
        <begin position="23"/>
        <end position="175"/>
    </location>
</feature>
<keyword evidence="3" id="KW-1185">Reference proteome</keyword>
<protein>
    <submittedName>
        <fullName evidence="2">Uncharacterized protein</fullName>
    </submittedName>
</protein>